<dbReference type="Gene3D" id="1.10.630.10">
    <property type="entry name" value="Cytochrome P450"/>
    <property type="match status" value="1"/>
</dbReference>
<keyword evidence="13" id="KW-0503">Monooxygenase</keyword>
<evidence type="ECO:0000256" key="10">
    <source>
        <dbReference type="ARBA" id="ARBA00022857"/>
    </source>
</evidence>
<protein>
    <recommendedName>
        <fullName evidence="14">NADPH--hemoprotein reductase</fullName>
        <ecNumber evidence="14">1.6.2.4</ecNumber>
    </recommendedName>
</protein>
<dbReference type="GO" id="GO:0005506">
    <property type="term" value="F:iron ion binding"/>
    <property type="evidence" value="ECO:0007669"/>
    <property type="project" value="InterPro"/>
</dbReference>
<dbReference type="Gene3D" id="2.40.30.10">
    <property type="entry name" value="Translation factors"/>
    <property type="match status" value="1"/>
</dbReference>
<feature type="domain" description="FAD-binding FR-type" evidence="17">
    <location>
        <begin position="693"/>
        <end position="943"/>
    </location>
</feature>
<evidence type="ECO:0000256" key="8">
    <source>
        <dbReference type="ARBA" id="ARBA00022723"/>
    </source>
</evidence>
<keyword evidence="10" id="KW-0521">NADP</keyword>
<dbReference type="GO" id="GO:0020037">
    <property type="term" value="F:heme binding"/>
    <property type="evidence" value="ECO:0007669"/>
    <property type="project" value="InterPro"/>
</dbReference>
<dbReference type="InterPro" id="IPR017972">
    <property type="entry name" value="Cyt_P450_CS"/>
</dbReference>
<dbReference type="PANTHER" id="PTHR19384:SF17">
    <property type="entry name" value="NADPH--CYTOCHROME P450 REDUCTASE"/>
    <property type="match status" value="1"/>
</dbReference>
<dbReference type="Proteomes" id="UP000242146">
    <property type="component" value="Unassembled WGS sequence"/>
</dbReference>
<organism evidence="18 19">
    <name type="scientific">Hesseltinella vesiculosa</name>
    <dbReference type="NCBI Taxonomy" id="101127"/>
    <lineage>
        <taxon>Eukaryota</taxon>
        <taxon>Fungi</taxon>
        <taxon>Fungi incertae sedis</taxon>
        <taxon>Mucoromycota</taxon>
        <taxon>Mucoromycotina</taxon>
        <taxon>Mucoromycetes</taxon>
        <taxon>Mucorales</taxon>
        <taxon>Cunninghamellaceae</taxon>
        <taxon>Hesseltinella</taxon>
    </lineage>
</organism>
<evidence type="ECO:0000256" key="1">
    <source>
        <dbReference type="ARBA" id="ARBA00001917"/>
    </source>
</evidence>
<dbReference type="InterPro" id="IPR017927">
    <property type="entry name" value="FAD-bd_FR_type"/>
</dbReference>
<dbReference type="EMBL" id="MCGT01000005">
    <property type="protein sequence ID" value="ORX59568.1"/>
    <property type="molecule type" value="Genomic_DNA"/>
</dbReference>
<dbReference type="InterPro" id="IPR003097">
    <property type="entry name" value="CysJ-like_FAD-binding"/>
</dbReference>
<comment type="cofactor">
    <cofactor evidence="1">
        <name>FMN</name>
        <dbReference type="ChEBI" id="CHEBI:58210"/>
    </cofactor>
</comment>
<evidence type="ECO:0000256" key="15">
    <source>
        <dbReference type="PIRSR" id="PIRSR000209-1"/>
    </source>
</evidence>
<dbReference type="GO" id="GO:0070330">
    <property type="term" value="F:aromatase activity"/>
    <property type="evidence" value="ECO:0007669"/>
    <property type="project" value="InterPro"/>
</dbReference>
<evidence type="ECO:0000256" key="4">
    <source>
        <dbReference type="ARBA" id="ARBA00022448"/>
    </source>
</evidence>
<dbReference type="EC" id="1.6.2.4" evidence="14"/>
<dbReference type="SUPFAM" id="SSF48264">
    <property type="entry name" value="Cytochrome P450"/>
    <property type="match status" value="1"/>
</dbReference>
<evidence type="ECO:0000256" key="6">
    <source>
        <dbReference type="ARBA" id="ARBA00022630"/>
    </source>
</evidence>
<dbReference type="PROSITE" id="PS51384">
    <property type="entry name" value="FAD_FR"/>
    <property type="match status" value="1"/>
</dbReference>
<dbReference type="PIRSF" id="PIRSF000209">
    <property type="entry name" value="Bifunctional_P450_P450R"/>
    <property type="match status" value="1"/>
</dbReference>
<evidence type="ECO:0000256" key="2">
    <source>
        <dbReference type="ARBA" id="ARBA00001974"/>
    </source>
</evidence>
<proteinExistence type="inferred from homology"/>
<comment type="similarity">
    <text evidence="3">In the N-terminal section; belongs to the cytochrome P450 family.</text>
</comment>
<evidence type="ECO:0000313" key="19">
    <source>
        <dbReference type="Proteomes" id="UP000242146"/>
    </source>
</evidence>
<dbReference type="STRING" id="101127.A0A1X2GR80"/>
<dbReference type="Pfam" id="PF00667">
    <property type="entry name" value="FAD_binding_1"/>
    <property type="match status" value="1"/>
</dbReference>
<reference evidence="18 19" key="1">
    <citation type="submission" date="2016-07" db="EMBL/GenBank/DDBJ databases">
        <title>Pervasive Adenine N6-methylation of Active Genes in Fungi.</title>
        <authorList>
            <consortium name="DOE Joint Genome Institute"/>
            <person name="Mondo S.J."/>
            <person name="Dannebaum R.O."/>
            <person name="Kuo R.C."/>
            <person name="Labutti K."/>
            <person name="Haridas S."/>
            <person name="Kuo A."/>
            <person name="Salamov A."/>
            <person name="Ahrendt S.R."/>
            <person name="Lipzen A."/>
            <person name="Sullivan W."/>
            <person name="Andreopoulos W.B."/>
            <person name="Clum A."/>
            <person name="Lindquist E."/>
            <person name="Daum C."/>
            <person name="Ramamoorthy G.K."/>
            <person name="Gryganskyi A."/>
            <person name="Culley D."/>
            <person name="Magnuson J.K."/>
            <person name="James T.Y."/>
            <person name="O'Malley M.A."/>
            <person name="Stajich J.E."/>
            <person name="Spatafora J.W."/>
            <person name="Visel A."/>
            <person name="Grigoriev I.V."/>
        </authorList>
    </citation>
    <scope>NUCLEOTIDE SEQUENCE [LARGE SCALE GENOMIC DNA]</scope>
    <source>
        <strain evidence="18 19">NRRL 3301</strain>
    </source>
</reference>
<dbReference type="InterPro" id="IPR029039">
    <property type="entry name" value="Flavoprotein-like_sf"/>
</dbReference>
<keyword evidence="7" id="KW-0288">FMN</keyword>
<dbReference type="InterPro" id="IPR039261">
    <property type="entry name" value="FNR_nucleotide-bd"/>
</dbReference>
<dbReference type="InterPro" id="IPR001128">
    <property type="entry name" value="Cyt_P450"/>
</dbReference>
<dbReference type="Pfam" id="PF00175">
    <property type="entry name" value="NAD_binding_1"/>
    <property type="match status" value="1"/>
</dbReference>
<evidence type="ECO:0000313" key="18">
    <source>
        <dbReference type="EMBL" id="ORX59568.1"/>
    </source>
</evidence>
<keyword evidence="5 15" id="KW-0349">Heme</keyword>
<dbReference type="SUPFAM" id="SSF52218">
    <property type="entry name" value="Flavoproteins"/>
    <property type="match status" value="1"/>
</dbReference>
<dbReference type="GO" id="GO:0010181">
    <property type="term" value="F:FMN binding"/>
    <property type="evidence" value="ECO:0007669"/>
    <property type="project" value="InterPro"/>
</dbReference>
<dbReference type="InterPro" id="IPR023206">
    <property type="entry name" value="Bifunctional_P450_P450_red"/>
</dbReference>
<dbReference type="Pfam" id="PF00258">
    <property type="entry name" value="Flavodoxin_1"/>
    <property type="match status" value="1"/>
</dbReference>
<evidence type="ECO:0000256" key="12">
    <source>
        <dbReference type="ARBA" id="ARBA00023004"/>
    </source>
</evidence>
<evidence type="ECO:0000256" key="14">
    <source>
        <dbReference type="ARBA" id="ARBA00023797"/>
    </source>
</evidence>
<dbReference type="Gene3D" id="3.40.50.360">
    <property type="match status" value="1"/>
</dbReference>
<evidence type="ECO:0000259" key="17">
    <source>
        <dbReference type="PROSITE" id="PS51384"/>
    </source>
</evidence>
<dbReference type="PROSITE" id="PS00086">
    <property type="entry name" value="CYTOCHROME_P450"/>
    <property type="match status" value="1"/>
</dbReference>
<dbReference type="GO" id="GO:0005829">
    <property type="term" value="C:cytosol"/>
    <property type="evidence" value="ECO:0007669"/>
    <property type="project" value="TreeGrafter"/>
</dbReference>
<evidence type="ECO:0000256" key="13">
    <source>
        <dbReference type="ARBA" id="ARBA00023033"/>
    </source>
</evidence>
<evidence type="ECO:0000256" key="5">
    <source>
        <dbReference type="ARBA" id="ARBA00022617"/>
    </source>
</evidence>
<dbReference type="InterPro" id="IPR023173">
    <property type="entry name" value="NADPH_Cyt_P450_Rdtase_alpha"/>
</dbReference>
<dbReference type="InterPro" id="IPR002401">
    <property type="entry name" value="Cyt_P450_E_grp-I"/>
</dbReference>
<dbReference type="AlphaFoldDB" id="A0A1X2GR80"/>
<feature type="binding site" description="axial binding residue" evidence="15">
    <location>
        <position position="415"/>
    </location>
    <ligand>
        <name>heme</name>
        <dbReference type="ChEBI" id="CHEBI:30413"/>
    </ligand>
    <ligandPart>
        <name>Fe</name>
        <dbReference type="ChEBI" id="CHEBI:18248"/>
    </ligandPart>
</feature>
<keyword evidence="12 15" id="KW-0408">Iron</keyword>
<comment type="cofactor">
    <cofactor evidence="15">
        <name>heme</name>
        <dbReference type="ChEBI" id="CHEBI:30413"/>
    </cofactor>
</comment>
<dbReference type="Gene3D" id="1.20.990.10">
    <property type="entry name" value="NADPH-cytochrome p450 Reductase, Chain A, domain 3"/>
    <property type="match status" value="1"/>
</dbReference>
<dbReference type="PRINTS" id="PR00463">
    <property type="entry name" value="EP450I"/>
</dbReference>
<keyword evidence="6" id="KW-0285">Flavoprotein</keyword>
<keyword evidence="11" id="KW-0560">Oxidoreductase</keyword>
<dbReference type="OrthoDB" id="1470350at2759"/>
<dbReference type="InterPro" id="IPR001433">
    <property type="entry name" value="OxRdtase_FAD/NAD-bd"/>
</dbReference>
<dbReference type="InterPro" id="IPR017938">
    <property type="entry name" value="Riboflavin_synthase-like_b-brl"/>
</dbReference>
<dbReference type="InterPro" id="IPR008254">
    <property type="entry name" value="Flavodoxin/NO_synth"/>
</dbReference>
<dbReference type="GO" id="GO:0003958">
    <property type="term" value="F:NADPH-hemoprotein reductase activity"/>
    <property type="evidence" value="ECO:0007669"/>
    <property type="project" value="UniProtKB-EC"/>
</dbReference>
<evidence type="ECO:0000256" key="7">
    <source>
        <dbReference type="ARBA" id="ARBA00022643"/>
    </source>
</evidence>
<evidence type="ECO:0000256" key="11">
    <source>
        <dbReference type="ARBA" id="ARBA00023002"/>
    </source>
</evidence>
<sequence>MPIIENNDIPGPPPHAIFGNSPDLMPDILGNIPKLHKKYGPVMKLVLDSHVTVSINDPDGLQQTCLENENFTKNIVSVYTDLAILNGRGLVTTSTVDHDWVLAHKLLMPAFSARSMRTYNDSMGHCIGDLIKVMESFEKSGELFDVGRWMISLALESIGRVGFDFDFGTLRDPKAPRHPFTVALNYVQTAIMKRASSPYWFKWYETFSPRFARDLALLRNTVSDVLSDRKAKPHGEGDEKDLLDFMLHAQTKEGEKLDDALIRDEIITLLSAGHNTTSSLLSWTILELCRNPEVAKKIVQEIVDMGIKPGDVPPPELANKCTYLDAVLKESLRLHSPIFGVPRYCKKDCTIKVKGNEYKVLQGQLAQVQISGVHKNPEYWPNPNVFDPERFTDPEVNANRHPNAFMPFNDGPRACIGRQFALQEARLALIMMLSRFRFEMDDPNEHINYAIVIAVKALNLNPPTPAKIPLPKATFLYGTQTGTSEEYARKLSVQAKQFGIEDVTVCELDEWKAVKGEKVGGVDNGSVQADGDMKISELVVVITATYNGYPPDDAVAFDQWLVEKTEAAEKSPDNILEGCLYAVFGCGNKQWASTFQKFPKKVNDGLDLLGADKLLPPGVGDANDDIDGDFASWTSEFWSALMQRFGQELSGKNADIMTDVGPVTNPTDEFTLTFLSQAKDREAFTNASKNKHLFDTFGMIVVNDELQCVDKSKRSTRHIEVAFEPATDGKPLYEAGDHLEIMPVNDPELVEEIALNLGFALDSVFEVTDLEMSSLSPRSMAANIKGPCTIRNALTYYADLTGTPTRYTLSALGKELAKRRPDIADRLQKQLLVPGTDTTRLKEFLRTHRTFLDVMRAMEIKELDWKEFIGTLNCIVPRKYSISSGPLEHPTQPSVSVGVVHDHGGEDGKQSYYGLCSGYLANLKPGVKINAQIKECKSTFHLPESSSVPQVFICAGTGFSPFRGFLQERHANGWKSVEKGGDSDAYLFFGCRSADYDFIYKDEIYGYLEDGTLTSMYLACSRQGHKRYVQHLLLQHAQLLLDLVENKGASVFICGAAGSMAADVRRTWERMTVQILGVSEDEAKEYLGKLEEEGRYNEDVWG</sequence>
<dbReference type="Pfam" id="PF00067">
    <property type="entry name" value="p450"/>
    <property type="match status" value="1"/>
</dbReference>
<dbReference type="PANTHER" id="PTHR19384">
    <property type="entry name" value="NITRIC OXIDE SYNTHASE-RELATED"/>
    <property type="match status" value="1"/>
</dbReference>
<dbReference type="PRINTS" id="PR00385">
    <property type="entry name" value="P450"/>
</dbReference>
<dbReference type="SUPFAM" id="SSF63380">
    <property type="entry name" value="Riboflavin synthase domain-like"/>
    <property type="match status" value="1"/>
</dbReference>
<evidence type="ECO:0000259" key="16">
    <source>
        <dbReference type="PROSITE" id="PS50902"/>
    </source>
</evidence>
<comment type="caution">
    <text evidence="18">The sequence shown here is derived from an EMBL/GenBank/DDBJ whole genome shotgun (WGS) entry which is preliminary data.</text>
</comment>
<feature type="domain" description="Flavodoxin-like" evidence="16">
    <location>
        <begin position="473"/>
        <end position="638"/>
    </location>
</feature>
<keyword evidence="19" id="KW-1185">Reference proteome</keyword>
<keyword evidence="4" id="KW-0813">Transport</keyword>
<name>A0A1X2GR80_9FUNG</name>
<comment type="cofactor">
    <cofactor evidence="2">
        <name>FAD</name>
        <dbReference type="ChEBI" id="CHEBI:57692"/>
    </cofactor>
</comment>
<dbReference type="GO" id="GO:0050660">
    <property type="term" value="F:flavin adenine dinucleotide binding"/>
    <property type="evidence" value="ECO:0007669"/>
    <property type="project" value="TreeGrafter"/>
</dbReference>
<evidence type="ECO:0000256" key="9">
    <source>
        <dbReference type="ARBA" id="ARBA00022827"/>
    </source>
</evidence>
<dbReference type="Gene3D" id="3.40.50.80">
    <property type="entry name" value="Nucleotide-binding domain of ferredoxin-NADP reductase (FNR) module"/>
    <property type="match status" value="1"/>
</dbReference>
<keyword evidence="8 15" id="KW-0479">Metal-binding</keyword>
<dbReference type="SUPFAM" id="SSF52343">
    <property type="entry name" value="Ferredoxin reductase-like, C-terminal NADP-linked domain"/>
    <property type="match status" value="1"/>
</dbReference>
<evidence type="ECO:0000256" key="3">
    <source>
        <dbReference type="ARBA" id="ARBA00010018"/>
    </source>
</evidence>
<keyword evidence="9" id="KW-0274">FAD</keyword>
<dbReference type="InterPro" id="IPR036396">
    <property type="entry name" value="Cyt_P450_sf"/>
</dbReference>
<accession>A0A1X2GR80</accession>
<gene>
    <name evidence="18" type="ORF">DM01DRAFT_1399078</name>
</gene>
<dbReference type="PROSITE" id="PS50902">
    <property type="entry name" value="FLAVODOXIN_LIKE"/>
    <property type="match status" value="1"/>
</dbReference>